<reference evidence="1 2" key="1">
    <citation type="submission" date="2021-05" db="EMBL/GenBank/DDBJ databases">
        <title>Draft Whole Genome Sequencing Of Biosensor Chromobacterium violaceum Strain CV026 Reveals A Regulatory RNA In Chromobacterium violaceum Phenotype Regulatory Network.</title>
        <authorList>
            <person name="Hong K.W."/>
            <person name="Chan K.G."/>
            <person name="Chang C.-Y."/>
        </authorList>
    </citation>
    <scope>NUCLEOTIDE SEQUENCE [LARGE SCALE GENOMIC DNA]</scope>
    <source>
        <strain evidence="1 2">ATCC 31532</strain>
    </source>
</reference>
<organism evidence="1 2">
    <name type="scientific">Chromobacterium subtsugae</name>
    <dbReference type="NCBI Taxonomy" id="251747"/>
    <lineage>
        <taxon>Bacteria</taxon>
        <taxon>Pseudomonadati</taxon>
        <taxon>Pseudomonadota</taxon>
        <taxon>Betaproteobacteria</taxon>
        <taxon>Neisseriales</taxon>
        <taxon>Chromobacteriaceae</taxon>
        <taxon>Chromobacterium</taxon>
    </lineage>
</organism>
<comment type="caution">
    <text evidence="1">The sequence shown here is derived from an EMBL/GenBank/DDBJ whole genome shotgun (WGS) entry which is preliminary data.</text>
</comment>
<name>A0ABS7FF11_9NEIS</name>
<protein>
    <submittedName>
        <fullName evidence="1">TIGR04141 family sporadically distributed protein</fullName>
    </submittedName>
</protein>
<sequence length="539" mass="62231">MRNSLINKKFRREVTIYLLKDRYKSDIEKKFPPHNGIQLSEKLPFSGYFFPMPSAPETPEWVLIIQTILKDDSFELKGQHPGGIIFLHYKLKFYAITFGHAWSSIKPNWAEPDFGKRVTLNAITRNKLCELKAEQVFAAWHSSNERAPVPTDFATFDIAADRDLVYSIEGQPEKNIAEILGHSIKGGASLKVTIDFSEITDALNLIFELEESKDYKERWPELDNLTIIKDNEITKKLDEILDNEIQDADAVKKIILTVPTMKRSESLTPSGYYIGPLRKKGKHTHPTNYYLTIQSWLSMLSSKGKKANIDNANHTTVHIFNSENKEISKCTLYECIAFETCLENNGKNRSYILSGGKWYEASDDFIKRINREIEKIPAIENHPLREWGNECEKDYNELCSNPSKGVYSFDAKNIFVGDKKSQFEFCDILDMQSKTLFFVKNIGASNHCSHLSEQVNRTVDLFFSLDDFFRKKLAEKVEQKYPELGTEWLKDKPQSFDYTLCLVSMGRDINNLPLFAKCSLARLFKELSIKNYKVYFIRV</sequence>
<keyword evidence="2" id="KW-1185">Reference proteome</keyword>
<evidence type="ECO:0000313" key="2">
    <source>
        <dbReference type="Proteomes" id="UP000711178"/>
    </source>
</evidence>
<dbReference type="NCBIfam" id="TIGR04141">
    <property type="entry name" value="TIGR04141 family sporadically distributed protein"/>
    <property type="match status" value="1"/>
</dbReference>
<gene>
    <name evidence="1" type="ORF">KIF53_12055</name>
</gene>
<proteinExistence type="predicted"/>
<dbReference type="RefSeq" id="WP_181243192.1">
    <property type="nucleotide sequence ID" value="NZ_CP142381.1"/>
</dbReference>
<accession>A0ABS7FF11</accession>
<dbReference type="Pfam" id="PF19614">
    <property type="entry name" value="DUF6119"/>
    <property type="match status" value="1"/>
</dbReference>
<dbReference type="Proteomes" id="UP000711178">
    <property type="component" value="Unassembled WGS sequence"/>
</dbReference>
<dbReference type="InterPro" id="IPR026487">
    <property type="entry name" value="CHP04141"/>
</dbReference>
<dbReference type="GeneID" id="89684094"/>
<dbReference type="EMBL" id="JAHDTB010000009">
    <property type="protein sequence ID" value="MBW8288361.1"/>
    <property type="molecule type" value="Genomic_DNA"/>
</dbReference>
<evidence type="ECO:0000313" key="1">
    <source>
        <dbReference type="EMBL" id="MBW8288361.1"/>
    </source>
</evidence>